<feature type="domain" description="Multidrug resistance protein MdtA-like barrel-sandwich hybrid" evidence="3">
    <location>
        <begin position="79"/>
        <end position="200"/>
    </location>
</feature>
<evidence type="ECO:0000256" key="1">
    <source>
        <dbReference type="ARBA" id="ARBA00009477"/>
    </source>
</evidence>
<evidence type="ECO:0000259" key="5">
    <source>
        <dbReference type="Pfam" id="PF25989"/>
    </source>
</evidence>
<dbReference type="STRING" id="180197.SAMN02982919_00409"/>
<dbReference type="SUPFAM" id="SSF111369">
    <property type="entry name" value="HlyD-like secretion proteins"/>
    <property type="match status" value="1"/>
</dbReference>
<evidence type="ECO:0000313" key="7">
    <source>
        <dbReference type="Proteomes" id="UP000199766"/>
    </source>
</evidence>
<keyword evidence="7" id="KW-1185">Reference proteome</keyword>
<dbReference type="Gene3D" id="2.40.420.20">
    <property type="match status" value="1"/>
</dbReference>
<dbReference type="Gene3D" id="2.40.30.170">
    <property type="match status" value="1"/>
</dbReference>
<dbReference type="InterPro" id="IPR058624">
    <property type="entry name" value="MdtA-like_HH"/>
</dbReference>
<protein>
    <submittedName>
        <fullName evidence="6">Membrane fusion protein, multidrug efflux system</fullName>
    </submittedName>
</protein>
<dbReference type="InterPro" id="IPR058625">
    <property type="entry name" value="MdtA-like_BSH"/>
</dbReference>
<evidence type="ECO:0000259" key="2">
    <source>
        <dbReference type="Pfam" id="PF25876"/>
    </source>
</evidence>
<dbReference type="InterPro" id="IPR058637">
    <property type="entry name" value="YknX-like_C"/>
</dbReference>
<dbReference type="Pfam" id="PF25876">
    <property type="entry name" value="HH_MFP_RND"/>
    <property type="match status" value="1"/>
</dbReference>
<sequence>MTPRALYIVVAAIGIAGSGLAAWWWQQPVSPAKEAAPRVAEGGRAPAAAKPVSVEVAAVRSVTLRDEVQAVGSLRSRRSVVLRPEVSGRIAALNFRDGARVRQGQWLAQFDDQLPRAQVQQAQAELSIARANHQRNSELVAQGFISQRSLDESAANLEVAQAKLALAQATAARLRMVAPFDGIAGIGNVHVGDYLKDGTDIVNIEDIDGLLVDFRLPERYQSHVKPGQTVRISLDALPGSEHSAIVQALDPQIDANGRSLSVRASLDNRNGPLRPGMFARITLELGQRTGSRMVPEEAIVPQGNATTVWKFVTTAADGKSGQVRRTPVQLGLRRDGWVEVTQGLEPDDRVVTAGQQRLQKDGAKVLVFVPVATGKPS</sequence>
<dbReference type="Gene3D" id="1.10.287.470">
    <property type="entry name" value="Helix hairpin bin"/>
    <property type="match status" value="1"/>
</dbReference>
<gene>
    <name evidence="6" type="ORF">SAMN02982919_00409</name>
</gene>
<organism evidence="6 7">
    <name type="scientific">Giesbergeria anulus</name>
    <dbReference type="NCBI Taxonomy" id="180197"/>
    <lineage>
        <taxon>Bacteria</taxon>
        <taxon>Pseudomonadati</taxon>
        <taxon>Pseudomonadota</taxon>
        <taxon>Betaproteobacteria</taxon>
        <taxon>Burkholderiales</taxon>
        <taxon>Comamonadaceae</taxon>
        <taxon>Giesbergeria</taxon>
    </lineage>
</organism>
<dbReference type="AlphaFoldDB" id="A0A1H9EYN1"/>
<dbReference type="InterPro" id="IPR006143">
    <property type="entry name" value="RND_pump_MFP"/>
</dbReference>
<dbReference type="RefSeq" id="WP_091451961.1">
    <property type="nucleotide sequence ID" value="NZ_FOGD01000001.1"/>
</dbReference>
<accession>A0A1H9EYN1</accession>
<dbReference type="Pfam" id="PF25954">
    <property type="entry name" value="Beta-barrel_RND_2"/>
    <property type="match status" value="1"/>
</dbReference>
<dbReference type="InterPro" id="IPR058792">
    <property type="entry name" value="Beta-barrel_RND_2"/>
</dbReference>
<reference evidence="6 7" key="1">
    <citation type="submission" date="2016-10" db="EMBL/GenBank/DDBJ databases">
        <authorList>
            <person name="de Groot N.N."/>
        </authorList>
    </citation>
    <scope>NUCLEOTIDE SEQUENCE [LARGE SCALE GENOMIC DNA]</scope>
    <source>
        <strain evidence="6 7">ATCC 35958</strain>
    </source>
</reference>
<feature type="domain" description="CusB-like beta-barrel" evidence="4">
    <location>
        <begin position="213"/>
        <end position="284"/>
    </location>
</feature>
<dbReference type="Pfam" id="PF25989">
    <property type="entry name" value="YknX_C"/>
    <property type="match status" value="1"/>
</dbReference>
<feature type="domain" description="YknX-like C-terminal permuted SH3-like" evidence="5">
    <location>
        <begin position="293"/>
        <end position="365"/>
    </location>
</feature>
<evidence type="ECO:0000259" key="3">
    <source>
        <dbReference type="Pfam" id="PF25917"/>
    </source>
</evidence>
<dbReference type="OrthoDB" id="9806939at2"/>
<comment type="similarity">
    <text evidence="1">Belongs to the membrane fusion protein (MFP) (TC 8.A.1) family.</text>
</comment>
<dbReference type="FunFam" id="2.40.30.170:FF:000010">
    <property type="entry name" value="Efflux RND transporter periplasmic adaptor subunit"/>
    <property type="match status" value="1"/>
</dbReference>
<dbReference type="NCBIfam" id="TIGR01730">
    <property type="entry name" value="RND_mfp"/>
    <property type="match status" value="1"/>
</dbReference>
<evidence type="ECO:0000259" key="4">
    <source>
        <dbReference type="Pfam" id="PF25954"/>
    </source>
</evidence>
<dbReference type="Gene3D" id="2.40.50.100">
    <property type="match status" value="1"/>
</dbReference>
<dbReference type="GO" id="GO:1990281">
    <property type="term" value="C:efflux pump complex"/>
    <property type="evidence" value="ECO:0007669"/>
    <property type="project" value="TreeGrafter"/>
</dbReference>
<feature type="domain" description="Multidrug resistance protein MdtA-like alpha-helical hairpin" evidence="2">
    <location>
        <begin position="116"/>
        <end position="171"/>
    </location>
</feature>
<evidence type="ECO:0000313" key="6">
    <source>
        <dbReference type="EMBL" id="SEQ30840.1"/>
    </source>
</evidence>
<dbReference type="GO" id="GO:0015562">
    <property type="term" value="F:efflux transmembrane transporter activity"/>
    <property type="evidence" value="ECO:0007669"/>
    <property type="project" value="TreeGrafter"/>
</dbReference>
<dbReference type="PANTHER" id="PTHR30469:SF15">
    <property type="entry name" value="HLYD FAMILY OF SECRETION PROTEINS"/>
    <property type="match status" value="1"/>
</dbReference>
<name>A0A1H9EYN1_9BURK</name>
<proteinExistence type="inferred from homology"/>
<dbReference type="Proteomes" id="UP000199766">
    <property type="component" value="Unassembled WGS sequence"/>
</dbReference>
<dbReference type="Pfam" id="PF25917">
    <property type="entry name" value="BSH_RND"/>
    <property type="match status" value="1"/>
</dbReference>
<dbReference type="PANTHER" id="PTHR30469">
    <property type="entry name" value="MULTIDRUG RESISTANCE PROTEIN MDTA"/>
    <property type="match status" value="1"/>
</dbReference>
<dbReference type="EMBL" id="FOGD01000001">
    <property type="protein sequence ID" value="SEQ30840.1"/>
    <property type="molecule type" value="Genomic_DNA"/>
</dbReference>